<keyword evidence="3 8" id="KW-1134">Transmembrane beta strand</keyword>
<dbReference type="GO" id="GO:0015344">
    <property type="term" value="F:siderophore uptake transmembrane transporter activity"/>
    <property type="evidence" value="ECO:0007669"/>
    <property type="project" value="TreeGrafter"/>
</dbReference>
<dbReference type="Pfam" id="PF07715">
    <property type="entry name" value="Plug"/>
    <property type="match status" value="1"/>
</dbReference>
<evidence type="ECO:0000256" key="8">
    <source>
        <dbReference type="PROSITE-ProRule" id="PRU01360"/>
    </source>
</evidence>
<dbReference type="SUPFAM" id="SSF56935">
    <property type="entry name" value="Porins"/>
    <property type="match status" value="1"/>
</dbReference>
<dbReference type="InterPro" id="IPR012910">
    <property type="entry name" value="Plug_dom"/>
</dbReference>
<feature type="domain" description="TonB-dependent receptor plug" evidence="10">
    <location>
        <begin position="112"/>
        <end position="220"/>
    </location>
</feature>
<dbReference type="OrthoDB" id="1109208at2"/>
<proteinExistence type="inferred from homology"/>
<evidence type="ECO:0000256" key="9">
    <source>
        <dbReference type="SAM" id="SignalP"/>
    </source>
</evidence>
<dbReference type="InterPro" id="IPR036942">
    <property type="entry name" value="Beta-barrel_TonB_sf"/>
</dbReference>
<feature type="signal peptide" evidence="9">
    <location>
        <begin position="1"/>
        <end position="19"/>
    </location>
</feature>
<dbReference type="AlphaFoldDB" id="A0A7J5AEC2"/>
<protein>
    <submittedName>
        <fullName evidence="11">TonB-dependent receptor plug domain-containing protein</fullName>
    </submittedName>
</protein>
<dbReference type="EMBL" id="WAAU01000021">
    <property type="protein sequence ID" value="KAB1155900.1"/>
    <property type="molecule type" value="Genomic_DNA"/>
</dbReference>
<gene>
    <name evidence="11" type="ORF">F7018_11355</name>
</gene>
<evidence type="ECO:0000256" key="2">
    <source>
        <dbReference type="ARBA" id="ARBA00022448"/>
    </source>
</evidence>
<dbReference type="GO" id="GO:0009279">
    <property type="term" value="C:cell outer membrane"/>
    <property type="evidence" value="ECO:0007669"/>
    <property type="project" value="UniProtKB-SubCell"/>
</dbReference>
<sequence length="937" mass="103886">MNKKLLIVFFALSSLVSMAQTISGKVYDEYLEPFPGANVKTSKQRTSTDIDGNFSLTAQETFPFTIEVSAIGYKTEIVEVTEANQELNIILKESISLDEVVISASRAPERIIESPVTIERLGLNDIKKNTALSFYDGLANLKEVDVNENSIGFKSVNTRGFSPFENTRFVQLIDGVDNSVPIFNFSVGNLAGISELDVESVEILPGAASALYGANAFNGILLTKSKNPFEYNGISTYIKSGITSQNAAGNNEFYNVGVRMAYAFTNKLAAKVNLTYFEGEDWHADDIQNTTGIGGVVTSGYRIAGDLGSDPNYDGVNVYGDEVSQDLERLVLGSNDPAINALAPLFQGGVDVSRTGYKEKELLDYKANSLKFDASLHYRPFGNEDLEIVWNSRYNRGDNNIYQGVNRYSLKDFFLQQHKLELIGKNYFVRGYYSENDGGNSFDTRFAAINLNERWKSNNQWYSEYIGTYAAAFTGNIPGVPANNAQVAHLTARTQADSGRLVPGTPEFDAALSEVTSDASSGVKIFDKSAFYHADANYNFRDIIEWGEIQVGGSYRLFKLNSQGNIYTDSNSRISFDEFGFYTQLQKKFLDNRLKFTGSVRYDKSENFKGNFSPRVSLSYGLGENKDHVLRGSFQTGFRNPTTQDQYIGFFSGATHILGTAGENLDRYSVTVANRGANAPSATSIITGRDAINRSFSALSVANGAPVQANYGLVKPEKVKSFEAGYRGVFNLTDTNLLEIDLNGYYNDYEDFLTEKVAFVAHYGSFDANGVPNQDLINAWDNRDLTRFSIKTNSNADVSSYGAGLGLKTKVFKKFDIGLAYNWARFTFDKSTDVEFKPGFNTPEHKVKFQFGNPSILKNLGFNINVRWQDKFIWESRFLDGIVDARTILDAQINYSVPSLKSRFKLGGTNLTGKEYIVAPGSGLIGSMYYLSWTIND</sequence>
<comment type="caution">
    <text evidence="11">The sequence shown here is derived from an EMBL/GenBank/DDBJ whole genome shotgun (WGS) entry which is preliminary data.</text>
</comment>
<dbReference type="PANTHER" id="PTHR30069">
    <property type="entry name" value="TONB-DEPENDENT OUTER MEMBRANE RECEPTOR"/>
    <property type="match status" value="1"/>
</dbReference>
<dbReference type="PROSITE" id="PS52016">
    <property type="entry name" value="TONB_DEPENDENT_REC_3"/>
    <property type="match status" value="1"/>
</dbReference>
<evidence type="ECO:0000256" key="5">
    <source>
        <dbReference type="ARBA" id="ARBA00022729"/>
    </source>
</evidence>
<dbReference type="Gene3D" id="2.40.170.20">
    <property type="entry name" value="TonB-dependent receptor, beta-barrel domain"/>
    <property type="match status" value="1"/>
</dbReference>
<keyword evidence="4 8" id="KW-0812">Transmembrane</keyword>
<keyword evidence="12" id="KW-1185">Reference proteome</keyword>
<keyword evidence="7 8" id="KW-0998">Cell outer membrane</keyword>
<accession>A0A7J5AEC2</accession>
<feature type="chain" id="PRO_5029749119" evidence="9">
    <location>
        <begin position="20"/>
        <end position="937"/>
    </location>
</feature>
<keyword evidence="2 8" id="KW-0813">Transport</keyword>
<evidence type="ECO:0000256" key="6">
    <source>
        <dbReference type="ARBA" id="ARBA00023136"/>
    </source>
</evidence>
<dbReference type="InterPro" id="IPR039426">
    <property type="entry name" value="TonB-dep_rcpt-like"/>
</dbReference>
<evidence type="ECO:0000256" key="4">
    <source>
        <dbReference type="ARBA" id="ARBA00022692"/>
    </source>
</evidence>
<name>A0A7J5AEC2_9FLAO</name>
<dbReference type="Gene3D" id="2.170.130.10">
    <property type="entry name" value="TonB-dependent receptor, plug domain"/>
    <property type="match status" value="1"/>
</dbReference>
<dbReference type="Pfam" id="PF13715">
    <property type="entry name" value="CarbopepD_reg_2"/>
    <property type="match status" value="1"/>
</dbReference>
<evidence type="ECO:0000313" key="12">
    <source>
        <dbReference type="Proteomes" id="UP000467305"/>
    </source>
</evidence>
<dbReference type="SUPFAM" id="SSF49464">
    <property type="entry name" value="Carboxypeptidase regulatory domain-like"/>
    <property type="match status" value="1"/>
</dbReference>
<dbReference type="InterPro" id="IPR008969">
    <property type="entry name" value="CarboxyPept-like_regulatory"/>
</dbReference>
<comment type="similarity">
    <text evidence="8">Belongs to the TonB-dependent receptor family.</text>
</comment>
<dbReference type="GO" id="GO:0044718">
    <property type="term" value="P:siderophore transmembrane transport"/>
    <property type="evidence" value="ECO:0007669"/>
    <property type="project" value="TreeGrafter"/>
</dbReference>
<dbReference type="RefSeq" id="WP_150900189.1">
    <property type="nucleotide sequence ID" value="NZ_WAAU01000021.1"/>
</dbReference>
<evidence type="ECO:0000256" key="1">
    <source>
        <dbReference type="ARBA" id="ARBA00004571"/>
    </source>
</evidence>
<evidence type="ECO:0000313" key="11">
    <source>
        <dbReference type="EMBL" id="KAB1155900.1"/>
    </source>
</evidence>
<keyword evidence="5 9" id="KW-0732">Signal</keyword>
<evidence type="ECO:0000259" key="10">
    <source>
        <dbReference type="Pfam" id="PF07715"/>
    </source>
</evidence>
<evidence type="ECO:0000256" key="7">
    <source>
        <dbReference type="ARBA" id="ARBA00023237"/>
    </source>
</evidence>
<reference evidence="11 12" key="1">
    <citation type="submission" date="2019-09" db="EMBL/GenBank/DDBJ databases">
        <authorList>
            <person name="Cao W.R."/>
        </authorList>
    </citation>
    <scope>NUCLEOTIDE SEQUENCE [LARGE SCALE GENOMIC DNA]</scope>
    <source>
        <strain evidence="12">a4</strain>
    </source>
</reference>
<dbReference type="PANTHER" id="PTHR30069:SF29">
    <property type="entry name" value="HEMOGLOBIN AND HEMOGLOBIN-HAPTOGLOBIN-BINDING PROTEIN 1-RELATED"/>
    <property type="match status" value="1"/>
</dbReference>
<keyword evidence="6 8" id="KW-0472">Membrane</keyword>
<dbReference type="InterPro" id="IPR037066">
    <property type="entry name" value="Plug_dom_sf"/>
</dbReference>
<keyword evidence="11" id="KW-0675">Receptor</keyword>
<evidence type="ECO:0000256" key="3">
    <source>
        <dbReference type="ARBA" id="ARBA00022452"/>
    </source>
</evidence>
<dbReference type="Gene3D" id="2.60.40.1120">
    <property type="entry name" value="Carboxypeptidase-like, regulatory domain"/>
    <property type="match status" value="1"/>
</dbReference>
<dbReference type="Proteomes" id="UP000467305">
    <property type="component" value="Unassembled WGS sequence"/>
</dbReference>
<comment type="subcellular location">
    <subcellularLocation>
        <location evidence="1 8">Cell outer membrane</location>
        <topology evidence="1 8">Multi-pass membrane protein</topology>
    </subcellularLocation>
</comment>
<organism evidence="11 12">
    <name type="scientific">Tenacibaculum aiptasiae</name>
    <dbReference type="NCBI Taxonomy" id="426481"/>
    <lineage>
        <taxon>Bacteria</taxon>
        <taxon>Pseudomonadati</taxon>
        <taxon>Bacteroidota</taxon>
        <taxon>Flavobacteriia</taxon>
        <taxon>Flavobacteriales</taxon>
        <taxon>Flavobacteriaceae</taxon>
        <taxon>Tenacibaculum</taxon>
    </lineage>
</organism>